<accession>A0A0G0VIT5</accession>
<comment type="caution">
    <text evidence="1">The sequence shown here is derived from an EMBL/GenBank/DDBJ whole genome shotgun (WGS) entry which is preliminary data.</text>
</comment>
<dbReference type="Proteomes" id="UP000034664">
    <property type="component" value="Unassembled WGS sequence"/>
</dbReference>
<evidence type="ECO:0000313" key="1">
    <source>
        <dbReference type="EMBL" id="KKR71895.1"/>
    </source>
</evidence>
<gene>
    <name evidence="1" type="ORF">UU14_C0016G0015</name>
</gene>
<sequence length="185" mass="20963">MDEERSKSVLQKPTVQKITEIIGAVLEKVVRKDKAYTLSIAESEYATIAQQSEIIAQEEIVNQVIGRISQAKQVLRMTMLLSEELSSPLPVGYHRLIGKLLDSGVDIHRLGFGTAEDFELVQQQLGISSPNFTFSHIEGEDNYQRMILVDDGTLFFNADVIFYKTGHPSLISLFNDYFDRQTDQY</sequence>
<evidence type="ECO:0000313" key="2">
    <source>
        <dbReference type="Proteomes" id="UP000034664"/>
    </source>
</evidence>
<organism evidence="1 2">
    <name type="scientific">Candidatus Roizmanbacteria bacterium GW2011_GWB1_40_7</name>
    <dbReference type="NCBI Taxonomy" id="1618482"/>
    <lineage>
        <taxon>Bacteria</taxon>
        <taxon>Candidatus Roizmaniibacteriota</taxon>
    </lineage>
</organism>
<name>A0A0G0VIT5_9BACT</name>
<proteinExistence type="predicted"/>
<protein>
    <submittedName>
        <fullName evidence="1">Uncharacterized protein</fullName>
    </submittedName>
</protein>
<dbReference type="AlphaFoldDB" id="A0A0G0VIT5"/>
<reference evidence="1 2" key="1">
    <citation type="journal article" date="2015" name="Nature">
        <title>rRNA introns, odd ribosomes, and small enigmatic genomes across a large radiation of phyla.</title>
        <authorList>
            <person name="Brown C.T."/>
            <person name="Hug L.A."/>
            <person name="Thomas B.C."/>
            <person name="Sharon I."/>
            <person name="Castelle C.J."/>
            <person name="Singh A."/>
            <person name="Wilkins M.J."/>
            <person name="Williams K.H."/>
            <person name="Banfield J.F."/>
        </authorList>
    </citation>
    <scope>NUCLEOTIDE SEQUENCE [LARGE SCALE GENOMIC DNA]</scope>
</reference>
<dbReference type="EMBL" id="LBZM01000016">
    <property type="protein sequence ID" value="KKR71895.1"/>
    <property type="molecule type" value="Genomic_DNA"/>
</dbReference>